<feature type="region of interest" description="Disordered" evidence="1">
    <location>
        <begin position="50"/>
        <end position="69"/>
    </location>
</feature>
<proteinExistence type="predicted"/>
<name>A0A816YLF9_BRANA</name>
<sequence>VYTGGVAGQPEALSHPGKTNFWHKKDRSTMDKKNSVCMLKVHGMWKKSTNRVSALESKQESKKVKFQPRKREIADDVPNIEDLGTANGALS</sequence>
<organism evidence="2">
    <name type="scientific">Brassica napus</name>
    <name type="common">Rape</name>
    <dbReference type="NCBI Taxonomy" id="3708"/>
    <lineage>
        <taxon>Eukaryota</taxon>
        <taxon>Viridiplantae</taxon>
        <taxon>Streptophyta</taxon>
        <taxon>Embryophyta</taxon>
        <taxon>Tracheophyta</taxon>
        <taxon>Spermatophyta</taxon>
        <taxon>Magnoliopsida</taxon>
        <taxon>eudicotyledons</taxon>
        <taxon>Gunneridae</taxon>
        <taxon>Pentapetalae</taxon>
        <taxon>rosids</taxon>
        <taxon>malvids</taxon>
        <taxon>Brassicales</taxon>
        <taxon>Brassicaceae</taxon>
        <taxon>Brassiceae</taxon>
        <taxon>Brassica</taxon>
    </lineage>
</organism>
<dbReference type="AlphaFoldDB" id="A0A816YLF9"/>
<gene>
    <name evidence="2" type="ORF">DARMORV10_A07P19550.1</name>
</gene>
<dbReference type="EMBL" id="HG994361">
    <property type="protein sequence ID" value="CAF2165782.1"/>
    <property type="molecule type" value="Genomic_DNA"/>
</dbReference>
<feature type="region of interest" description="Disordered" evidence="1">
    <location>
        <begin position="1"/>
        <end position="27"/>
    </location>
</feature>
<feature type="non-terminal residue" evidence="2">
    <location>
        <position position="91"/>
    </location>
</feature>
<protein>
    <submittedName>
        <fullName evidence="2">(rape) hypothetical protein</fullName>
    </submittedName>
</protein>
<dbReference type="Proteomes" id="UP001295469">
    <property type="component" value="Chromosome A07"/>
</dbReference>
<feature type="non-terminal residue" evidence="2">
    <location>
        <position position="1"/>
    </location>
</feature>
<feature type="compositionally biased region" description="Basic and acidic residues" evidence="1">
    <location>
        <begin position="57"/>
        <end position="69"/>
    </location>
</feature>
<evidence type="ECO:0000313" key="2">
    <source>
        <dbReference type="EMBL" id="CAF2165782.1"/>
    </source>
</evidence>
<reference evidence="2" key="1">
    <citation type="submission" date="2021-01" db="EMBL/GenBank/DDBJ databases">
        <authorList>
            <consortium name="Genoscope - CEA"/>
            <person name="William W."/>
        </authorList>
    </citation>
    <scope>NUCLEOTIDE SEQUENCE</scope>
</reference>
<accession>A0A816YLF9</accession>
<evidence type="ECO:0000256" key="1">
    <source>
        <dbReference type="SAM" id="MobiDB-lite"/>
    </source>
</evidence>